<dbReference type="PANTHER" id="PTHR43818">
    <property type="entry name" value="BCDNA.GH03377"/>
    <property type="match status" value="1"/>
</dbReference>
<evidence type="ECO:0000259" key="2">
    <source>
        <dbReference type="Pfam" id="PF19051"/>
    </source>
</evidence>
<dbReference type="PANTHER" id="PTHR43818:SF5">
    <property type="entry name" value="OXIDOREDUCTASE FAMILY PROTEIN"/>
    <property type="match status" value="1"/>
</dbReference>
<sequence length="471" mass="51945">MSVTSAAGMAILSPKAWSAETKDIRVAVIGVRGRGREHLQALGQNVVAICDVDEQILHQRSDESAQELGRKPAKFVDYRKLLDEGDIDAVSIATPNHTHALIAIAAIQAGKDVYVEKPVSHNVWEGQQLVAAADHYGRIVQCGTQARSSSGIAEAVEWVQQGGLGRIRYAVGTCYKPRMSIGTLNRPLKIPNHIQYDLWCGPAKKQEIFRPELHYDWHWDFNTGNGDVGNQGIHQMDIARWFLGEKELPPRVLSIGGRFGYDDAGNTPNTQVVYFDYPKAPLVFETRGLPRSKRAQADWKNSMDSYRGSQIGVVVQCEQGHVLVPNYTSAIAFDLKGHEIKRWDKASDHFANWLNAIANQDKSLLNGKIQEGYLSSSLCQLAGISHLVGKSATPDAAAEQIVANDLLANSFDRMVGHLRANDVVLGEDDAHLQMGEWLELDPQGTEIMGNSQATALLRRQARAPYEIPNIS</sequence>
<accession>A0A5C6C2W5</accession>
<dbReference type="Proteomes" id="UP000318437">
    <property type="component" value="Unassembled WGS sequence"/>
</dbReference>
<dbReference type="Pfam" id="PF01408">
    <property type="entry name" value="GFO_IDH_MocA"/>
    <property type="match status" value="1"/>
</dbReference>
<evidence type="ECO:0000313" key="4">
    <source>
        <dbReference type="Proteomes" id="UP000318437"/>
    </source>
</evidence>
<comment type="caution">
    <text evidence="3">The sequence shown here is derived from an EMBL/GenBank/DDBJ whole genome shotgun (WGS) entry which is preliminary data.</text>
</comment>
<evidence type="ECO:0000313" key="3">
    <source>
        <dbReference type="EMBL" id="TWU17594.1"/>
    </source>
</evidence>
<name>A0A5C6C2W5_9BACT</name>
<dbReference type="GO" id="GO:0050112">
    <property type="term" value="F:inositol 2-dehydrogenase (NAD+) activity"/>
    <property type="evidence" value="ECO:0007669"/>
    <property type="project" value="UniProtKB-EC"/>
</dbReference>
<dbReference type="InterPro" id="IPR000683">
    <property type="entry name" value="Gfo/Idh/MocA-like_OxRdtase_N"/>
</dbReference>
<dbReference type="Gene3D" id="3.40.50.720">
    <property type="entry name" value="NAD(P)-binding Rossmann-like Domain"/>
    <property type="match status" value="1"/>
</dbReference>
<reference evidence="3 4" key="1">
    <citation type="submission" date="2019-02" db="EMBL/GenBank/DDBJ databases">
        <title>Deep-cultivation of Planctomycetes and their phenomic and genomic characterization uncovers novel biology.</title>
        <authorList>
            <person name="Wiegand S."/>
            <person name="Jogler M."/>
            <person name="Boedeker C."/>
            <person name="Pinto D."/>
            <person name="Vollmers J."/>
            <person name="Rivas-Marin E."/>
            <person name="Kohn T."/>
            <person name="Peeters S.H."/>
            <person name="Heuer A."/>
            <person name="Rast P."/>
            <person name="Oberbeckmann S."/>
            <person name="Bunk B."/>
            <person name="Jeske O."/>
            <person name="Meyerdierks A."/>
            <person name="Storesund J.E."/>
            <person name="Kallscheuer N."/>
            <person name="Luecker S."/>
            <person name="Lage O.M."/>
            <person name="Pohl T."/>
            <person name="Merkel B.J."/>
            <person name="Hornburger P."/>
            <person name="Mueller R.-W."/>
            <person name="Bruemmer F."/>
            <person name="Labrenz M."/>
            <person name="Spormann A.M."/>
            <person name="Op Den Camp H."/>
            <person name="Overmann J."/>
            <person name="Amann R."/>
            <person name="Jetten M.S.M."/>
            <person name="Mascher T."/>
            <person name="Medema M.H."/>
            <person name="Devos D.P."/>
            <person name="Kaster A.-K."/>
            <person name="Ovreas L."/>
            <person name="Rohde M."/>
            <person name="Galperin M.Y."/>
            <person name="Jogler C."/>
        </authorList>
    </citation>
    <scope>NUCLEOTIDE SEQUENCE [LARGE SCALE GENOMIC DNA]</scope>
    <source>
        <strain evidence="3 4">Pla144</strain>
    </source>
</reference>
<dbReference type="Pfam" id="PF19051">
    <property type="entry name" value="GFO_IDH_MocA_C2"/>
    <property type="match status" value="1"/>
</dbReference>
<proteinExistence type="predicted"/>
<keyword evidence="3" id="KW-0560">Oxidoreductase</keyword>
<dbReference type="Gene3D" id="3.30.360.10">
    <property type="entry name" value="Dihydrodipicolinate Reductase, domain 2"/>
    <property type="match status" value="1"/>
</dbReference>
<evidence type="ECO:0000259" key="1">
    <source>
        <dbReference type="Pfam" id="PF01408"/>
    </source>
</evidence>
<organism evidence="3 4">
    <name type="scientific">Bythopirellula polymerisocia</name>
    <dbReference type="NCBI Taxonomy" id="2528003"/>
    <lineage>
        <taxon>Bacteria</taxon>
        <taxon>Pseudomonadati</taxon>
        <taxon>Planctomycetota</taxon>
        <taxon>Planctomycetia</taxon>
        <taxon>Pirellulales</taxon>
        <taxon>Lacipirellulaceae</taxon>
        <taxon>Bythopirellula</taxon>
    </lineage>
</organism>
<dbReference type="InterPro" id="IPR036291">
    <property type="entry name" value="NAD(P)-bd_dom_sf"/>
</dbReference>
<dbReference type="RefSeq" id="WP_197530994.1">
    <property type="nucleotide sequence ID" value="NZ_SJPS01000022.1"/>
</dbReference>
<dbReference type="EC" id="1.1.1.18" evidence="3"/>
<dbReference type="SUPFAM" id="SSF55347">
    <property type="entry name" value="Glyceraldehyde-3-phosphate dehydrogenase-like, C-terminal domain"/>
    <property type="match status" value="1"/>
</dbReference>
<dbReference type="InterPro" id="IPR050463">
    <property type="entry name" value="Gfo/Idh/MocA_oxidrdct_glycsds"/>
</dbReference>
<gene>
    <name evidence="3" type="primary">iolG_13</name>
    <name evidence="3" type="ORF">Pla144_51160</name>
</gene>
<dbReference type="AlphaFoldDB" id="A0A5C6C2W5"/>
<dbReference type="EMBL" id="SJPS01000022">
    <property type="protein sequence ID" value="TWU17594.1"/>
    <property type="molecule type" value="Genomic_DNA"/>
</dbReference>
<keyword evidence="4" id="KW-1185">Reference proteome</keyword>
<feature type="domain" description="Gfo/Idh/MocA-like oxidoreductase N-terminal" evidence="1">
    <location>
        <begin position="24"/>
        <end position="143"/>
    </location>
</feature>
<dbReference type="SUPFAM" id="SSF51735">
    <property type="entry name" value="NAD(P)-binding Rossmann-fold domains"/>
    <property type="match status" value="1"/>
</dbReference>
<feature type="domain" description="Gfo/Idh/MocA-like oxidoreductase bacterial type C-terminal" evidence="2">
    <location>
        <begin position="186"/>
        <end position="264"/>
    </location>
</feature>
<dbReference type="GO" id="GO:0000166">
    <property type="term" value="F:nucleotide binding"/>
    <property type="evidence" value="ECO:0007669"/>
    <property type="project" value="InterPro"/>
</dbReference>
<dbReference type="InterPro" id="IPR043906">
    <property type="entry name" value="Gfo/Idh/MocA_OxRdtase_bact_C"/>
</dbReference>
<protein>
    <submittedName>
        <fullName evidence="3">Inositol 2-dehydrogenase</fullName>
        <ecNumber evidence="3">1.1.1.18</ecNumber>
    </submittedName>
</protein>